<gene>
    <name evidence="2" type="ORF">Cvel_21269</name>
</gene>
<dbReference type="EMBL" id="CDMZ01001080">
    <property type="protein sequence ID" value="CEM26851.1"/>
    <property type="molecule type" value="Genomic_DNA"/>
</dbReference>
<dbReference type="AlphaFoldDB" id="A0A0G4GC93"/>
<proteinExistence type="predicted"/>
<feature type="region of interest" description="Disordered" evidence="1">
    <location>
        <begin position="22"/>
        <end position="129"/>
    </location>
</feature>
<dbReference type="VEuPathDB" id="CryptoDB:Cvel_21269"/>
<protein>
    <submittedName>
        <fullName evidence="2">Uncharacterized protein</fullName>
    </submittedName>
</protein>
<feature type="compositionally biased region" description="Basic residues" evidence="1">
    <location>
        <begin position="28"/>
        <end position="42"/>
    </location>
</feature>
<reference evidence="2" key="1">
    <citation type="submission" date="2014-11" db="EMBL/GenBank/DDBJ databases">
        <authorList>
            <person name="Otto D Thomas"/>
            <person name="Naeem Raeece"/>
        </authorList>
    </citation>
    <scope>NUCLEOTIDE SEQUENCE</scope>
</reference>
<organism evidence="2">
    <name type="scientific">Chromera velia CCMP2878</name>
    <dbReference type="NCBI Taxonomy" id="1169474"/>
    <lineage>
        <taxon>Eukaryota</taxon>
        <taxon>Sar</taxon>
        <taxon>Alveolata</taxon>
        <taxon>Colpodellida</taxon>
        <taxon>Chromeraceae</taxon>
        <taxon>Chromera</taxon>
    </lineage>
</organism>
<evidence type="ECO:0000256" key="1">
    <source>
        <dbReference type="SAM" id="MobiDB-lite"/>
    </source>
</evidence>
<sequence length="213" mass="22353">MHRIAGLTMEGADRCFARVAGLVWPVAPKKKGGRPKGSKKKKNEGEGEVAEEEGGVEKESGGGSKENEGGGREKRGPRFPEGTATEKDPEIKGRWKGGRLDPNLVKDLFSSEDDDDAANEDHNLNPPKLKAKAKLKTKPLGSSAAPNSFLTSIGGAAAASSAGQVLEPSQEISAVEKIVGMAKNKKKGAFKRLNRKKEGGVGQAEGALPSQGE</sequence>
<accession>A0A0G4GC93</accession>
<feature type="compositionally biased region" description="Basic and acidic residues" evidence="1">
    <location>
        <begin position="55"/>
        <end position="93"/>
    </location>
</feature>
<feature type="compositionally biased region" description="Basic residues" evidence="1">
    <location>
        <begin position="186"/>
        <end position="195"/>
    </location>
</feature>
<evidence type="ECO:0000313" key="2">
    <source>
        <dbReference type="EMBL" id="CEM26851.1"/>
    </source>
</evidence>
<name>A0A0G4GC93_9ALVE</name>
<feature type="region of interest" description="Disordered" evidence="1">
    <location>
        <begin position="186"/>
        <end position="213"/>
    </location>
</feature>